<keyword evidence="8" id="KW-0472">Membrane</keyword>
<dbReference type="RefSeq" id="WP_078922256.1">
    <property type="nucleotide sequence ID" value="NZ_FUYB01000006.1"/>
</dbReference>
<keyword evidence="1" id="KW-0813">Transport</keyword>
<dbReference type="STRING" id="92487.SAMN02745130_01789"/>
<evidence type="ECO:0000256" key="5">
    <source>
        <dbReference type="ARBA" id="ARBA00023004"/>
    </source>
</evidence>
<dbReference type="InterPro" id="IPR009056">
    <property type="entry name" value="Cyt_c-like_dom"/>
</dbReference>
<sequence length="321" mass="32044">MASIPKDPYAKPVLIGSLVVLGAAVAVLVSNLFNTISRNSTVGAQDTSMFEAAATANLKPIGTVVTVDKSIAPVARTGEQVFNAVCTSCHTTGVLNAPKLDDKAAWEPRAAKGLQGLVSSATNGLNQMPAKGGDPTLTEQELTDAILYMTGKAGIDLSKDAGAAPAAGAAATPAPATAAPAATTPTAAPAAEATATPAVTTETATAETTATTTAAAPAETTAVTTATAPAADTAQQAAPTAGIDGEKIYRSICFSCHDVGIANSPKLGDKAAWAPRLAAGQETLYTHSLQGFNAMPAKGGNPALSDDEVKAAVDWMTSQAQ</sequence>
<evidence type="ECO:0000256" key="7">
    <source>
        <dbReference type="SAM" id="MobiDB-lite"/>
    </source>
</evidence>
<dbReference type="GO" id="GO:0005506">
    <property type="term" value="F:iron ion binding"/>
    <property type="evidence" value="ECO:0007669"/>
    <property type="project" value="InterPro"/>
</dbReference>
<dbReference type="PANTHER" id="PTHR40942:SF4">
    <property type="entry name" value="CYTOCHROME C5"/>
    <property type="match status" value="1"/>
</dbReference>
<keyword evidence="4" id="KW-0249">Electron transport</keyword>
<dbReference type="PANTHER" id="PTHR40942">
    <property type="match status" value="1"/>
</dbReference>
<feature type="region of interest" description="Disordered" evidence="7">
    <location>
        <begin position="177"/>
        <end position="236"/>
    </location>
</feature>
<dbReference type="Gene3D" id="1.10.760.10">
    <property type="entry name" value="Cytochrome c-like domain"/>
    <property type="match status" value="2"/>
</dbReference>
<accession>A0A1T4WJN4</accession>
<feature type="domain" description="Cytochrome c" evidence="9">
    <location>
        <begin position="73"/>
        <end position="153"/>
    </location>
</feature>
<reference evidence="10 11" key="1">
    <citation type="submission" date="2017-02" db="EMBL/GenBank/DDBJ databases">
        <authorList>
            <person name="Peterson S.W."/>
        </authorList>
    </citation>
    <scope>NUCLEOTIDE SEQUENCE [LARGE SCALE GENOMIC DNA]</scope>
    <source>
        <strain evidence="10 11">ATCC 49788</strain>
    </source>
</reference>
<dbReference type="OrthoDB" id="9814708at2"/>
<dbReference type="InterPro" id="IPR036909">
    <property type="entry name" value="Cyt_c-like_dom_sf"/>
</dbReference>
<evidence type="ECO:0000256" key="8">
    <source>
        <dbReference type="SAM" id="Phobius"/>
    </source>
</evidence>
<evidence type="ECO:0000256" key="1">
    <source>
        <dbReference type="ARBA" id="ARBA00022448"/>
    </source>
</evidence>
<dbReference type="GO" id="GO:0020037">
    <property type="term" value="F:heme binding"/>
    <property type="evidence" value="ECO:0007669"/>
    <property type="project" value="InterPro"/>
</dbReference>
<dbReference type="Pfam" id="PF13442">
    <property type="entry name" value="Cytochrome_CBB3"/>
    <property type="match status" value="2"/>
</dbReference>
<keyword evidence="11" id="KW-1185">Reference proteome</keyword>
<keyword evidence="3 6" id="KW-0479">Metal-binding</keyword>
<evidence type="ECO:0000259" key="9">
    <source>
        <dbReference type="PROSITE" id="PS51007"/>
    </source>
</evidence>
<dbReference type="GO" id="GO:0009055">
    <property type="term" value="F:electron transfer activity"/>
    <property type="evidence" value="ECO:0007669"/>
    <property type="project" value="InterPro"/>
</dbReference>
<evidence type="ECO:0000256" key="2">
    <source>
        <dbReference type="ARBA" id="ARBA00022617"/>
    </source>
</evidence>
<keyword evidence="8" id="KW-0812">Transmembrane</keyword>
<gene>
    <name evidence="10" type="ORF">SAMN02745130_01789</name>
</gene>
<evidence type="ECO:0000256" key="6">
    <source>
        <dbReference type="PROSITE-ProRule" id="PRU00433"/>
    </source>
</evidence>
<dbReference type="SUPFAM" id="SSF46626">
    <property type="entry name" value="Cytochrome c"/>
    <property type="match status" value="2"/>
</dbReference>
<evidence type="ECO:0000313" key="11">
    <source>
        <dbReference type="Proteomes" id="UP000190460"/>
    </source>
</evidence>
<feature type="transmembrane region" description="Helical" evidence="8">
    <location>
        <begin position="12"/>
        <end position="33"/>
    </location>
</feature>
<evidence type="ECO:0000256" key="4">
    <source>
        <dbReference type="ARBA" id="ARBA00022982"/>
    </source>
</evidence>
<dbReference type="PRINTS" id="PR00607">
    <property type="entry name" value="CYTCHROMECIE"/>
</dbReference>
<dbReference type="Proteomes" id="UP000190460">
    <property type="component" value="Unassembled WGS sequence"/>
</dbReference>
<feature type="domain" description="Cytochrome c" evidence="9">
    <location>
        <begin position="240"/>
        <end position="320"/>
    </location>
</feature>
<evidence type="ECO:0000313" key="10">
    <source>
        <dbReference type="EMBL" id="SKA77387.1"/>
    </source>
</evidence>
<proteinExistence type="predicted"/>
<dbReference type="AlphaFoldDB" id="A0A1T4WJN4"/>
<protein>
    <submittedName>
        <fullName evidence="10">Cytochrome c5</fullName>
    </submittedName>
</protein>
<dbReference type="PROSITE" id="PS51007">
    <property type="entry name" value="CYTC"/>
    <property type="match status" value="2"/>
</dbReference>
<name>A0A1T4WJN4_9GAMM</name>
<organism evidence="10 11">
    <name type="scientific">Thiothrix eikelboomii</name>
    <dbReference type="NCBI Taxonomy" id="92487"/>
    <lineage>
        <taxon>Bacteria</taxon>
        <taxon>Pseudomonadati</taxon>
        <taxon>Pseudomonadota</taxon>
        <taxon>Gammaproteobacteria</taxon>
        <taxon>Thiotrichales</taxon>
        <taxon>Thiotrichaceae</taxon>
        <taxon>Thiothrix</taxon>
    </lineage>
</organism>
<dbReference type="InterPro" id="IPR002323">
    <property type="entry name" value="Cyt_CIE"/>
</dbReference>
<keyword evidence="2 6" id="KW-0349">Heme</keyword>
<evidence type="ECO:0000256" key="3">
    <source>
        <dbReference type="ARBA" id="ARBA00022723"/>
    </source>
</evidence>
<keyword evidence="5 6" id="KW-0408">Iron</keyword>
<keyword evidence="8" id="KW-1133">Transmembrane helix</keyword>
<dbReference type="EMBL" id="FUYB01000006">
    <property type="protein sequence ID" value="SKA77387.1"/>
    <property type="molecule type" value="Genomic_DNA"/>
</dbReference>